<feature type="signal peptide" evidence="2">
    <location>
        <begin position="1"/>
        <end position="26"/>
    </location>
</feature>
<dbReference type="GO" id="GO:0016853">
    <property type="term" value="F:isomerase activity"/>
    <property type="evidence" value="ECO:0007669"/>
    <property type="project" value="UniProtKB-KW"/>
</dbReference>
<protein>
    <submittedName>
        <fullName evidence="3">DNA topoisomerase IV subunit B</fullName>
    </submittedName>
</protein>
<feature type="region of interest" description="Disordered" evidence="1">
    <location>
        <begin position="35"/>
        <end position="67"/>
    </location>
</feature>
<accession>A0A0P0Z5M1</accession>
<feature type="chain" id="PRO_5006058117" evidence="2">
    <location>
        <begin position="27"/>
        <end position="194"/>
    </location>
</feature>
<organism evidence="3">
    <name type="scientific">Aurantimonas manganoxydans</name>
    <dbReference type="NCBI Taxonomy" id="651183"/>
    <lineage>
        <taxon>Bacteria</taxon>
        <taxon>Pseudomonadati</taxon>
        <taxon>Pseudomonadota</taxon>
        <taxon>Alphaproteobacteria</taxon>
        <taxon>Hyphomicrobiales</taxon>
        <taxon>Aurantimonadaceae</taxon>
        <taxon>Aurantimonas</taxon>
    </lineage>
</organism>
<keyword evidence="2" id="KW-0732">Signal</keyword>
<proteinExistence type="predicted"/>
<sequence length="194" mass="20138">MVIRSVSTFAGVSLAALMMVQNAALAQATDAAPAADPATEQAAPAAPAAASEAAPSASPAAAPAGAGDPAAAAEALSPLIEDVQIVGPWSDGDVQGVWRTIMVQSPADETDYHFFVQQLEGSGTNLTLRSSTEIRELNQIEGAVVGYRADEPSETEPNSLSLFFDLLPSDGEIAETYELHFFPDQPYMFGPATN</sequence>
<reference evidence="3" key="1">
    <citation type="journal article" date="2015" name="Proc. Natl. Acad. Sci. U.S.A.">
        <title>Bacterial clade with the ribosomal RNA operon on a small plasmid rather than the chromosome.</title>
        <authorList>
            <person name="Anda M."/>
            <person name="Ohtsubo Y."/>
            <person name="Okubo T."/>
            <person name="Sugawara M."/>
            <person name="Nagata Y."/>
            <person name="Tsuda M."/>
            <person name="Minamisawa K."/>
            <person name="Mitsui H."/>
        </authorList>
    </citation>
    <scope>NUCLEOTIDE SEQUENCE</scope>
    <source>
        <strain evidence="3">DSM 21871</strain>
    </source>
</reference>
<dbReference type="AlphaFoldDB" id="A0A0P0Z5M1"/>
<evidence type="ECO:0000256" key="1">
    <source>
        <dbReference type="SAM" id="MobiDB-lite"/>
    </source>
</evidence>
<keyword evidence="3" id="KW-0413">Isomerase</keyword>
<dbReference type="EMBL" id="LC066380">
    <property type="protein sequence ID" value="BAT29556.1"/>
    <property type="molecule type" value="Genomic_DNA"/>
</dbReference>
<evidence type="ECO:0000256" key="2">
    <source>
        <dbReference type="SAM" id="SignalP"/>
    </source>
</evidence>
<evidence type="ECO:0000313" key="3">
    <source>
        <dbReference type="EMBL" id="BAT29556.1"/>
    </source>
</evidence>
<name>A0A0P0Z5M1_9HYPH</name>